<comment type="caution">
    <text evidence="5">The sequence shown here is derived from an EMBL/GenBank/DDBJ whole genome shotgun (WGS) entry which is preliminary data.</text>
</comment>
<dbReference type="InterPro" id="IPR041664">
    <property type="entry name" value="AAA_16"/>
</dbReference>
<dbReference type="EMBL" id="BAAARY010000012">
    <property type="protein sequence ID" value="GAA2526302.1"/>
    <property type="molecule type" value="Genomic_DNA"/>
</dbReference>
<dbReference type="InterPro" id="IPR016032">
    <property type="entry name" value="Sig_transdc_resp-reg_C-effctor"/>
</dbReference>
<dbReference type="Pfam" id="PF13191">
    <property type="entry name" value="AAA_16"/>
    <property type="match status" value="1"/>
</dbReference>
<dbReference type="Gene3D" id="1.10.10.10">
    <property type="entry name" value="Winged helix-like DNA-binding domain superfamily/Winged helix DNA-binding domain"/>
    <property type="match status" value="1"/>
</dbReference>
<dbReference type="SUPFAM" id="SSF46894">
    <property type="entry name" value="C-terminal effector domain of the bipartite response regulators"/>
    <property type="match status" value="1"/>
</dbReference>
<dbReference type="PROSITE" id="PS00622">
    <property type="entry name" value="HTH_LUXR_1"/>
    <property type="match status" value="1"/>
</dbReference>
<gene>
    <name evidence="5" type="ORF">GCM10010201_26290</name>
</gene>
<protein>
    <recommendedName>
        <fullName evidence="4">HTH luxR-type domain-containing protein</fullName>
    </recommendedName>
</protein>
<dbReference type="InterPro" id="IPR011990">
    <property type="entry name" value="TPR-like_helical_dom_sf"/>
</dbReference>
<dbReference type="Proteomes" id="UP001499978">
    <property type="component" value="Unassembled WGS sequence"/>
</dbReference>
<keyword evidence="2" id="KW-0067">ATP-binding</keyword>
<evidence type="ECO:0000256" key="2">
    <source>
        <dbReference type="ARBA" id="ARBA00022840"/>
    </source>
</evidence>
<dbReference type="InterPro" id="IPR036388">
    <property type="entry name" value="WH-like_DNA-bd_sf"/>
</dbReference>
<proteinExistence type="predicted"/>
<feature type="compositionally biased region" description="Basic and acidic residues" evidence="3">
    <location>
        <begin position="888"/>
        <end position="903"/>
    </location>
</feature>
<organism evidence="5 6">
    <name type="scientific">Pilimelia columellifera subsp. columellifera</name>
    <dbReference type="NCBI Taxonomy" id="706583"/>
    <lineage>
        <taxon>Bacteria</taxon>
        <taxon>Bacillati</taxon>
        <taxon>Actinomycetota</taxon>
        <taxon>Actinomycetes</taxon>
        <taxon>Micromonosporales</taxon>
        <taxon>Micromonosporaceae</taxon>
        <taxon>Pilimelia</taxon>
    </lineage>
</organism>
<dbReference type="SUPFAM" id="SSF48452">
    <property type="entry name" value="TPR-like"/>
    <property type="match status" value="1"/>
</dbReference>
<dbReference type="PRINTS" id="PR00038">
    <property type="entry name" value="HTHLUXR"/>
</dbReference>
<dbReference type="PANTHER" id="PTHR16305:SF35">
    <property type="entry name" value="TRANSCRIPTIONAL ACTIVATOR DOMAIN"/>
    <property type="match status" value="1"/>
</dbReference>
<keyword evidence="6" id="KW-1185">Reference proteome</keyword>
<accession>A0ABN3NLS4</accession>
<evidence type="ECO:0000313" key="5">
    <source>
        <dbReference type="EMBL" id="GAA2526302.1"/>
    </source>
</evidence>
<dbReference type="Pfam" id="PF00196">
    <property type="entry name" value="GerE"/>
    <property type="match status" value="1"/>
</dbReference>
<feature type="region of interest" description="Disordered" evidence="3">
    <location>
        <begin position="888"/>
        <end position="912"/>
    </location>
</feature>
<dbReference type="InterPro" id="IPR000792">
    <property type="entry name" value="Tscrpt_reg_LuxR_C"/>
</dbReference>
<dbReference type="SMART" id="SM00421">
    <property type="entry name" value="HTH_LUXR"/>
    <property type="match status" value="1"/>
</dbReference>
<evidence type="ECO:0000256" key="1">
    <source>
        <dbReference type="ARBA" id="ARBA00022741"/>
    </source>
</evidence>
<dbReference type="RefSeq" id="WP_344172779.1">
    <property type="nucleotide sequence ID" value="NZ_BAAARY010000012.1"/>
</dbReference>
<sequence length="988" mass="103864">MTTHDLSTVDEWAVPCVGRDRELAAAVACLDRPTAGRRWTAVVCGDPGIGKSRLLEEVVAAARARGVAVRSARAAEYERGVPFGVLRDALDGHLPDDAGDWLTPEQRTHAGAVFPRLDPSGPPSDLLDVERFRLYRALRALVEAAVAAQPHGLLLVLDDLHWADAGTLEFLDHLVRHPPLTRLTLAVGVRPRQAPALLLTSLTAAASRGEAVLVELSALDAAAADRLMAGWAVPANRRPPLYAGSAGNPLYLETLARADRHGAAPPLADAADALNGAGTAMHLALLAEFGGLAADHVRVAAAAAVAGDTVDPELLAAVSGLPDEVVEAALDALCRRDLVRPGPAGLRYRHPLLRSVAYQAADPGWRIGAHRRAYVAWRSRGADLAVLAGHVSRYATMGDRDAVAVLINAARASLPTAPAAAAHWLAVALRLLPVDPATAGVRLELLAMRVRALGVSGRLSDARDLLHEVLDQLPPDRWEHHAQLTGFCAMLERLLGHHSEARGLLARALAALPDHSGATAATLLLELAVARLSHGEFGLGEDPTATALAIARGLDDPSLLAAAQAAYAFVHLCAGDLSADVRAQATAAATGVDAMSDGDLSRRLETMVGLGLAELFLERWSAAERHLARGLRVARATGQAHLVNFLRMAQGAYFAMRGRLTEAAECFEDAHEAGVLTGSAEMRTQALSQQGWIAIWRGELSAARTHIADAIALAGPETDWHSTVAHADWALMHLHDRDPRACVALFTATVEPHLARIDALSRPLWHHVMAAATALAGDPIAAHGWADRAEAAVAGHDLPVRSGIALLSRAYATGCDDPAAAADIALAAASMLEPAGARVFTGLAHLGAATALGASGRVPAAREHFARARTLFRDCGADGLHADAVRAQRRMDGGQRRRSHDADGPGDGGPLTVLTSREREITMLVCAGLSNPEIGERLYLSRKTVEAHLRRVFAKLGVTGRTAVAAVVAAHSPDAAAAAARRSGLTGR</sequence>
<evidence type="ECO:0000313" key="6">
    <source>
        <dbReference type="Proteomes" id="UP001499978"/>
    </source>
</evidence>
<dbReference type="InterPro" id="IPR027417">
    <property type="entry name" value="P-loop_NTPase"/>
</dbReference>
<evidence type="ECO:0000259" key="4">
    <source>
        <dbReference type="PROSITE" id="PS50043"/>
    </source>
</evidence>
<keyword evidence="1" id="KW-0547">Nucleotide-binding</keyword>
<dbReference type="Gene3D" id="1.25.40.10">
    <property type="entry name" value="Tetratricopeptide repeat domain"/>
    <property type="match status" value="1"/>
</dbReference>
<evidence type="ECO:0000256" key="3">
    <source>
        <dbReference type="SAM" id="MobiDB-lite"/>
    </source>
</evidence>
<dbReference type="CDD" id="cd06170">
    <property type="entry name" value="LuxR_C_like"/>
    <property type="match status" value="1"/>
</dbReference>
<dbReference type="SUPFAM" id="SSF52540">
    <property type="entry name" value="P-loop containing nucleoside triphosphate hydrolases"/>
    <property type="match status" value="1"/>
</dbReference>
<name>A0ABN3NLS4_9ACTN</name>
<reference evidence="5 6" key="1">
    <citation type="journal article" date="2019" name="Int. J. Syst. Evol. Microbiol.">
        <title>The Global Catalogue of Microorganisms (GCM) 10K type strain sequencing project: providing services to taxonomists for standard genome sequencing and annotation.</title>
        <authorList>
            <consortium name="The Broad Institute Genomics Platform"/>
            <consortium name="The Broad Institute Genome Sequencing Center for Infectious Disease"/>
            <person name="Wu L."/>
            <person name="Ma J."/>
        </authorList>
    </citation>
    <scope>NUCLEOTIDE SEQUENCE [LARGE SCALE GENOMIC DNA]</scope>
    <source>
        <strain evidence="5 6">JCM 3367</strain>
    </source>
</reference>
<dbReference type="PANTHER" id="PTHR16305">
    <property type="entry name" value="TESTICULAR SOLUBLE ADENYLYL CYCLASE"/>
    <property type="match status" value="1"/>
</dbReference>
<dbReference type="PROSITE" id="PS50043">
    <property type="entry name" value="HTH_LUXR_2"/>
    <property type="match status" value="1"/>
</dbReference>
<feature type="domain" description="HTH luxR-type" evidence="4">
    <location>
        <begin position="907"/>
        <end position="972"/>
    </location>
</feature>